<accession>A0A917G284</accession>
<organism evidence="2 3">
    <name type="scientific">Lysinibacillus alkalisoli</name>
    <dbReference type="NCBI Taxonomy" id="1911548"/>
    <lineage>
        <taxon>Bacteria</taxon>
        <taxon>Bacillati</taxon>
        <taxon>Bacillota</taxon>
        <taxon>Bacilli</taxon>
        <taxon>Bacillales</taxon>
        <taxon>Bacillaceae</taxon>
        <taxon>Lysinibacillus</taxon>
    </lineage>
</organism>
<sequence>MDFQKVVQSFGFTCDEAPISIYPFSPVFHVKLCEQQFIIKCTQTNPTSLVHYLNMLKQHNIKVVTPVPLDVPNPQKIGDNTFIVYPFIEGTSYQGTDEQLIAVGEHLGKIHAASPPTNVCELPVYDVYDFYNHEVEDAIDVLSEYSQANQVMLDIQQVKQLWLAAIKNQEALQLLKLPHVATPHDYKATNIVMTPTPFLIDPDNASFVPRIFDLALTLLLFHNEQSQAPHHVFTVQEWQLFLTGYSKYIKLTQVEIEWWEAAKQHVFLDDVMWLMTANEEDWRNPAQQTLFQSIVQVMTHSEAYQLFLR</sequence>
<evidence type="ECO:0000259" key="1">
    <source>
        <dbReference type="Pfam" id="PF01636"/>
    </source>
</evidence>
<proteinExistence type="predicted"/>
<evidence type="ECO:0000313" key="2">
    <source>
        <dbReference type="EMBL" id="GGG18531.1"/>
    </source>
</evidence>
<dbReference type="InterPro" id="IPR011009">
    <property type="entry name" value="Kinase-like_dom_sf"/>
</dbReference>
<keyword evidence="3" id="KW-1185">Reference proteome</keyword>
<protein>
    <recommendedName>
        <fullName evidence="1">Aminoglycoside phosphotransferase domain-containing protein</fullName>
    </recommendedName>
</protein>
<reference evidence="2" key="2">
    <citation type="submission" date="2020-09" db="EMBL/GenBank/DDBJ databases">
        <authorList>
            <person name="Sun Q."/>
            <person name="Zhou Y."/>
        </authorList>
    </citation>
    <scope>NUCLEOTIDE SEQUENCE</scope>
    <source>
        <strain evidence="2">CGMCC 1.15760</strain>
    </source>
</reference>
<gene>
    <name evidence="2" type="ORF">GCM10007425_11280</name>
</gene>
<dbReference type="SUPFAM" id="SSF56112">
    <property type="entry name" value="Protein kinase-like (PK-like)"/>
    <property type="match status" value="1"/>
</dbReference>
<dbReference type="AlphaFoldDB" id="A0A917G284"/>
<dbReference type="RefSeq" id="WP_188614053.1">
    <property type="nucleotide sequence ID" value="NZ_BMJT01000003.1"/>
</dbReference>
<name>A0A917G284_9BACI</name>
<dbReference type="Gene3D" id="3.90.1200.10">
    <property type="match status" value="1"/>
</dbReference>
<comment type="caution">
    <text evidence="2">The sequence shown here is derived from an EMBL/GenBank/DDBJ whole genome shotgun (WGS) entry which is preliminary data.</text>
</comment>
<feature type="domain" description="Aminoglycoside phosphotransferase" evidence="1">
    <location>
        <begin position="51"/>
        <end position="227"/>
    </location>
</feature>
<evidence type="ECO:0000313" key="3">
    <source>
        <dbReference type="Proteomes" id="UP000616608"/>
    </source>
</evidence>
<reference evidence="2" key="1">
    <citation type="journal article" date="2014" name="Int. J. Syst. Evol. Microbiol.">
        <title>Complete genome sequence of Corynebacterium casei LMG S-19264T (=DSM 44701T), isolated from a smear-ripened cheese.</title>
        <authorList>
            <consortium name="US DOE Joint Genome Institute (JGI-PGF)"/>
            <person name="Walter F."/>
            <person name="Albersmeier A."/>
            <person name="Kalinowski J."/>
            <person name="Ruckert C."/>
        </authorList>
    </citation>
    <scope>NUCLEOTIDE SEQUENCE</scope>
    <source>
        <strain evidence="2">CGMCC 1.15760</strain>
    </source>
</reference>
<dbReference type="InterPro" id="IPR002575">
    <property type="entry name" value="Aminoglycoside_PTrfase"/>
</dbReference>
<dbReference type="Proteomes" id="UP000616608">
    <property type="component" value="Unassembled WGS sequence"/>
</dbReference>
<dbReference type="Pfam" id="PF01636">
    <property type="entry name" value="APH"/>
    <property type="match status" value="1"/>
</dbReference>
<dbReference type="EMBL" id="BMJT01000003">
    <property type="protein sequence ID" value="GGG18531.1"/>
    <property type="molecule type" value="Genomic_DNA"/>
</dbReference>